<dbReference type="Gene3D" id="2.60.420.10">
    <property type="entry name" value="Maltose phosphorylase, domain 3"/>
    <property type="match status" value="1"/>
</dbReference>
<comment type="catalytic activity">
    <reaction evidence="1">
        <text>Hydrolysis of terminal non-reducing alpha-L-rhamnose residues in alpha-L-rhamnosides.</text>
        <dbReference type="EC" id="3.2.1.40"/>
    </reaction>
</comment>
<dbReference type="PANTHER" id="PTHR33307">
    <property type="entry name" value="ALPHA-RHAMNOSIDASE (EUROFUNG)"/>
    <property type="match status" value="1"/>
</dbReference>
<dbReference type="Proteomes" id="UP000014062">
    <property type="component" value="Chromosome"/>
</dbReference>
<dbReference type="EMBL" id="CM001889">
    <property type="protein sequence ID" value="EOY45167.1"/>
    <property type="molecule type" value="Genomic_DNA"/>
</dbReference>
<feature type="domain" description="Bacterial alpha-L-rhamnosidase N-terminal" evidence="6">
    <location>
        <begin position="390"/>
        <end position="560"/>
    </location>
</feature>
<feature type="domain" description="Alpha-L-rhamnosidase C-terminal" evidence="8">
    <location>
        <begin position="1018"/>
        <end position="1093"/>
    </location>
</feature>
<dbReference type="Pfam" id="PF25788">
    <property type="entry name" value="Ig_Rha78A_N"/>
    <property type="match status" value="1"/>
</dbReference>
<dbReference type="InterPro" id="IPR013783">
    <property type="entry name" value="Ig-like_fold"/>
</dbReference>
<organism evidence="9 10">
    <name type="scientific">Streptomyces lividans 1326</name>
    <dbReference type="NCBI Taxonomy" id="1200984"/>
    <lineage>
        <taxon>Bacteria</taxon>
        <taxon>Bacillati</taxon>
        <taxon>Actinomycetota</taxon>
        <taxon>Actinomycetes</taxon>
        <taxon>Kitasatosporales</taxon>
        <taxon>Streptomycetaceae</taxon>
        <taxon>Streptomyces</taxon>
    </lineage>
</organism>
<evidence type="ECO:0000313" key="10">
    <source>
        <dbReference type="Proteomes" id="UP000014062"/>
    </source>
</evidence>
<keyword evidence="3" id="KW-0378">Hydrolase</keyword>
<dbReference type="InterPro" id="IPR008928">
    <property type="entry name" value="6-hairpin_glycosidase_sf"/>
</dbReference>
<evidence type="ECO:0000259" key="8">
    <source>
        <dbReference type="Pfam" id="PF17390"/>
    </source>
</evidence>
<feature type="compositionally biased region" description="Low complexity" evidence="4">
    <location>
        <begin position="7"/>
        <end position="24"/>
    </location>
</feature>
<dbReference type="RefSeq" id="WP_003978377.1">
    <property type="nucleotide sequence ID" value="NZ_CM001889.1"/>
</dbReference>
<dbReference type="Pfam" id="PF17389">
    <property type="entry name" value="Bac_rhamnosid6H"/>
    <property type="match status" value="1"/>
</dbReference>
<proteinExistence type="predicted"/>
<dbReference type="InterPro" id="IPR008979">
    <property type="entry name" value="Galactose-bd-like_sf"/>
</dbReference>
<evidence type="ECO:0000259" key="7">
    <source>
        <dbReference type="Pfam" id="PF17389"/>
    </source>
</evidence>
<accession>A0A7U9DLI1</accession>
<dbReference type="GO" id="GO:0005975">
    <property type="term" value="P:carbohydrate metabolic process"/>
    <property type="evidence" value="ECO:0007669"/>
    <property type="project" value="InterPro"/>
</dbReference>
<feature type="domain" description="Alpha-L-rhamnosidase six-hairpin glycosidase" evidence="7">
    <location>
        <begin position="678"/>
        <end position="1016"/>
    </location>
</feature>
<dbReference type="Gene3D" id="1.50.10.10">
    <property type="match status" value="1"/>
</dbReference>
<dbReference type="Pfam" id="PF05592">
    <property type="entry name" value="Bac_rhamnosid"/>
    <property type="match status" value="1"/>
</dbReference>
<dbReference type="Pfam" id="PF08531">
    <property type="entry name" value="Bac_rhamnosid_N"/>
    <property type="match status" value="1"/>
</dbReference>
<dbReference type="PANTHER" id="PTHR33307:SF6">
    <property type="entry name" value="ALPHA-RHAMNOSIDASE (EUROFUNG)-RELATED"/>
    <property type="match status" value="1"/>
</dbReference>
<reference evidence="10" key="1">
    <citation type="journal article" date="2013" name="Genome Biol. Evol.">
        <title>The genome sequence of Streptomyces lividans 66 reveals a novel tRNA-dependent peptide biosynthetic system within a metal-related genomic island.</title>
        <authorList>
            <person name="Cruz-Morales P."/>
            <person name="Vijgenboom E."/>
            <person name="Iruegas-Bocardo F."/>
            <person name="Girard G."/>
            <person name="Yanez-Guerra L.A."/>
            <person name="Ramos-Aboites H.E."/>
            <person name="Pernodet J.L."/>
            <person name="Anne J."/>
            <person name="van Wezel G.P."/>
            <person name="Barona-Gomez F."/>
        </authorList>
    </citation>
    <scope>NUCLEOTIDE SEQUENCE [LARGE SCALE GENOMIC DNA]</scope>
    <source>
        <strain evidence="10">1326</strain>
    </source>
</reference>
<dbReference type="InterPro" id="IPR016007">
    <property type="entry name" value="Alpha_rhamnosid"/>
</dbReference>
<dbReference type="InterPro" id="IPR008902">
    <property type="entry name" value="Rhamnosid_concanavalin"/>
</dbReference>
<dbReference type="Gene3D" id="2.60.120.260">
    <property type="entry name" value="Galactose-binding domain-like"/>
    <property type="match status" value="3"/>
</dbReference>
<dbReference type="InterPro" id="IPR012341">
    <property type="entry name" value="6hp_glycosidase-like_sf"/>
</dbReference>
<evidence type="ECO:0000259" key="5">
    <source>
        <dbReference type="Pfam" id="PF05592"/>
    </source>
</evidence>
<dbReference type="PIRSF" id="PIRSF010631">
    <property type="entry name" value="A-rhamnsds"/>
    <property type="match status" value="1"/>
</dbReference>
<feature type="domain" description="Alpha-L-rhamnosidase concanavalin-like" evidence="5">
    <location>
        <begin position="571"/>
        <end position="673"/>
    </location>
</feature>
<dbReference type="InterPro" id="IPR036116">
    <property type="entry name" value="FN3_sf"/>
</dbReference>
<gene>
    <name evidence="9" type="ORF">SLI_0448</name>
</gene>
<dbReference type="SUPFAM" id="SSF49785">
    <property type="entry name" value="Galactose-binding domain-like"/>
    <property type="match status" value="1"/>
</dbReference>
<sequence length="1119" mass="121865">MSEETTEGSTEGSTGESTGNGTEGWNRRVFLRGTVTTAGVAGVTALTGRGAVAAAGSGTGDGPAKTGTTGTGLRVVRTGVEYTENLLGTDVERPRLSWELAAPGHGARQTAYHVRVTRDSGGRGPRTRTVWDSGKVASDRSVGIPYGGPALLPRTRYHWQVRVWDAAGRRSRWSETRWWETSLPADGWRARWIGAEEPPAPPSLEGASWIWSPGATASDAPEGERRFRATLTLPAGSVVKRAVVSATADDDFTLYVGGQQVLHAPLQTDGWRTGRTADVTEQARSADGAILVAALATNRPGASVNPGGFLARLLVETEDGRTRELRTGDGWRTSGTAQEGWERPGFDDGDWEPAAVLAPYGQGPWGGNVTVTGPEAPAPLLRRSFTVHGRVARARLHISGLAYYEAEINGRRVGDQVLDPGFTDYDETVLYAVHDVTELLRSGENAIGVAVGRGFYGMTTPNVWNWHRAPWHGEPRLLAQLEIDHPDGTRTTVATDGDWRITEGPTLSNSLYAGETYDARRAPEGWSRAGFDDSGWRSAGVREAPGGTLRAQPHDPIGIVDTVRPKAVGELRDGVYVVDMGRTMAGWTRLTVRGAAEGTVVRLVHGEKLEDDGSVHAETGHVPGRFQTDEYVCAGRDEEVWEPSFSYKGFRYVEVHGLPARPAPEDVLGRLVHSRVDEVSSFSCSEPFYEWLDRAMRRTVLNNLHGIPTDTPMYEKNGWTGDAQLGTPVMTYAFGMQRFLSKWLGDLADSQNDDGQLPVIVPSGGWGYGDLGPSPEWTTVYPFVVRELYRVYGDERAAREHWETLTRYLDWELGRLRDGLAVTALGDYLAPGYGGNPPEDTRLTATAYLYRALLHTAELGEALTGLPGDNDVPGRYRAAAEELRKAFNEAFLGPDGHYRTAKDPDYRQTSNAIPLAFGLVPPGARATVLESLVADIEERGNHLNTGALGTSVLLRVLCAHGRPDVAHAVATRRTYPGWGYWHDNGADTMWEMWPLDSRSRDHYFQGTVAQWLYENVAGLRPGDAGWRTFTVRPDARTGVEWARTSIRTVRGEAAVAWSAVDGRLRLTVRVPVGSRAEVHVPVSEGGRATVPRGAEFVRSVPGFDILRAGHGSWEFTGDA</sequence>
<evidence type="ECO:0000256" key="1">
    <source>
        <dbReference type="ARBA" id="ARBA00001445"/>
    </source>
</evidence>
<evidence type="ECO:0000256" key="4">
    <source>
        <dbReference type="SAM" id="MobiDB-lite"/>
    </source>
</evidence>
<dbReference type="EC" id="3.2.1.40" evidence="2"/>
<dbReference type="InterPro" id="IPR006311">
    <property type="entry name" value="TAT_signal"/>
</dbReference>
<protein>
    <recommendedName>
        <fullName evidence="2">alpha-L-rhamnosidase</fullName>
        <ecNumber evidence="2">3.2.1.40</ecNumber>
    </recommendedName>
</protein>
<dbReference type="PROSITE" id="PS51318">
    <property type="entry name" value="TAT"/>
    <property type="match status" value="1"/>
</dbReference>
<evidence type="ECO:0000313" key="9">
    <source>
        <dbReference type="EMBL" id="EOY45167.1"/>
    </source>
</evidence>
<dbReference type="InterPro" id="IPR035396">
    <property type="entry name" value="Bac_rhamnosid6H"/>
</dbReference>
<dbReference type="Gene3D" id="2.60.40.10">
    <property type="entry name" value="Immunoglobulins"/>
    <property type="match status" value="1"/>
</dbReference>
<dbReference type="SUPFAM" id="SSF49265">
    <property type="entry name" value="Fibronectin type III"/>
    <property type="match status" value="1"/>
</dbReference>
<name>A0A7U9DLI1_STRLI</name>
<dbReference type="GO" id="GO:0030596">
    <property type="term" value="F:alpha-L-rhamnosidase activity"/>
    <property type="evidence" value="ECO:0007669"/>
    <property type="project" value="UniProtKB-EC"/>
</dbReference>
<evidence type="ECO:0000256" key="3">
    <source>
        <dbReference type="ARBA" id="ARBA00022801"/>
    </source>
</evidence>
<dbReference type="InterPro" id="IPR013737">
    <property type="entry name" value="Bac_rhamnosid_N"/>
</dbReference>
<dbReference type="SUPFAM" id="SSF48208">
    <property type="entry name" value="Six-hairpin glycosidases"/>
    <property type="match status" value="1"/>
</dbReference>
<dbReference type="AlphaFoldDB" id="A0A7U9DLI1"/>
<feature type="region of interest" description="Disordered" evidence="4">
    <location>
        <begin position="1"/>
        <end position="26"/>
    </location>
</feature>
<evidence type="ECO:0000256" key="2">
    <source>
        <dbReference type="ARBA" id="ARBA00012652"/>
    </source>
</evidence>
<dbReference type="InterPro" id="IPR035398">
    <property type="entry name" value="Bac_rhamnosid_C"/>
</dbReference>
<dbReference type="Pfam" id="PF17390">
    <property type="entry name" value="Bac_rhamnosid_C"/>
    <property type="match status" value="1"/>
</dbReference>
<feature type="region of interest" description="Disordered" evidence="4">
    <location>
        <begin position="325"/>
        <end position="344"/>
    </location>
</feature>
<evidence type="ECO:0000259" key="6">
    <source>
        <dbReference type="Pfam" id="PF08531"/>
    </source>
</evidence>